<evidence type="ECO:0000313" key="3">
    <source>
        <dbReference type="Proteomes" id="UP000319663"/>
    </source>
</evidence>
<name>A0A507QZL5_MONPU</name>
<organism evidence="2 3">
    <name type="scientific">Monascus purpureus</name>
    <name type="common">Red mold</name>
    <name type="synonym">Monascus anka</name>
    <dbReference type="NCBI Taxonomy" id="5098"/>
    <lineage>
        <taxon>Eukaryota</taxon>
        <taxon>Fungi</taxon>
        <taxon>Dikarya</taxon>
        <taxon>Ascomycota</taxon>
        <taxon>Pezizomycotina</taxon>
        <taxon>Eurotiomycetes</taxon>
        <taxon>Eurotiomycetidae</taxon>
        <taxon>Eurotiales</taxon>
        <taxon>Aspergillaceae</taxon>
        <taxon>Monascus</taxon>
    </lineage>
</organism>
<comment type="caution">
    <text evidence="2">The sequence shown here is derived from an EMBL/GenBank/DDBJ whole genome shotgun (WGS) entry which is preliminary data.</text>
</comment>
<dbReference type="EMBL" id="VIFY01000021">
    <property type="protein sequence ID" value="TQB75289.1"/>
    <property type="molecule type" value="Genomic_DNA"/>
</dbReference>
<keyword evidence="1" id="KW-1133">Transmembrane helix</keyword>
<feature type="transmembrane region" description="Helical" evidence="1">
    <location>
        <begin position="33"/>
        <end position="53"/>
    </location>
</feature>
<sequence length="146" mass="16815">MPFYPYIFATYLIFGSYGFAELTGHVSTNTKPVVWIGYVISIVVLILLCSQICHECKKINKEGQEVTVRYLFTGLKAFKVRLDLEGIKKGLYDMDERPDERLMMGIGMGLLCSEFRELYYVLWLPQPWNGDLMGRSCLPELQPKCI</sequence>
<keyword evidence="1" id="KW-0812">Transmembrane</keyword>
<reference evidence="2 3" key="1">
    <citation type="submission" date="2019-06" db="EMBL/GenBank/DDBJ databases">
        <title>Wine fermentation using esterase from Monascus purpureus.</title>
        <authorList>
            <person name="Geng C."/>
            <person name="Zhang Y."/>
        </authorList>
    </citation>
    <scope>NUCLEOTIDE SEQUENCE [LARGE SCALE GENOMIC DNA]</scope>
    <source>
        <strain evidence="2">HQ1</strain>
    </source>
</reference>
<proteinExistence type="predicted"/>
<evidence type="ECO:0000256" key="1">
    <source>
        <dbReference type="SAM" id="Phobius"/>
    </source>
</evidence>
<feature type="transmembrane region" description="Helical" evidence="1">
    <location>
        <begin position="7"/>
        <end position="27"/>
    </location>
</feature>
<keyword evidence="1" id="KW-0472">Membrane</keyword>
<accession>A0A507QZL5</accession>
<dbReference type="Proteomes" id="UP000319663">
    <property type="component" value="Unassembled WGS sequence"/>
</dbReference>
<gene>
    <name evidence="2" type="ORF">MPDQ_003264</name>
</gene>
<evidence type="ECO:0000313" key="2">
    <source>
        <dbReference type="EMBL" id="TQB75289.1"/>
    </source>
</evidence>
<keyword evidence="3" id="KW-1185">Reference proteome</keyword>
<dbReference type="OrthoDB" id="4269184at2759"/>
<dbReference type="AlphaFoldDB" id="A0A507QZL5"/>
<protein>
    <submittedName>
        <fullName evidence="2">Uncharacterized protein</fullName>
    </submittedName>
</protein>